<feature type="compositionally biased region" description="Low complexity" evidence="1">
    <location>
        <begin position="72"/>
        <end position="82"/>
    </location>
</feature>
<protein>
    <submittedName>
        <fullName evidence="2">L-type lectin-domain containing receptor kinase IV.1-like</fullName>
    </submittedName>
</protein>
<dbReference type="EMBL" id="JANAVB010040014">
    <property type="protein sequence ID" value="KAJ6799128.1"/>
    <property type="molecule type" value="Genomic_DNA"/>
</dbReference>
<proteinExistence type="predicted"/>
<keyword evidence="2" id="KW-0808">Transferase</keyword>
<keyword evidence="2" id="KW-0675">Receptor</keyword>
<evidence type="ECO:0000313" key="3">
    <source>
        <dbReference type="Proteomes" id="UP001140949"/>
    </source>
</evidence>
<organism evidence="2 3">
    <name type="scientific">Iris pallida</name>
    <name type="common">Sweet iris</name>
    <dbReference type="NCBI Taxonomy" id="29817"/>
    <lineage>
        <taxon>Eukaryota</taxon>
        <taxon>Viridiplantae</taxon>
        <taxon>Streptophyta</taxon>
        <taxon>Embryophyta</taxon>
        <taxon>Tracheophyta</taxon>
        <taxon>Spermatophyta</taxon>
        <taxon>Magnoliopsida</taxon>
        <taxon>Liliopsida</taxon>
        <taxon>Asparagales</taxon>
        <taxon>Iridaceae</taxon>
        <taxon>Iridoideae</taxon>
        <taxon>Irideae</taxon>
        <taxon>Iris</taxon>
    </lineage>
</organism>
<comment type="caution">
    <text evidence="2">The sequence shown here is derived from an EMBL/GenBank/DDBJ whole genome shotgun (WGS) entry which is preliminary data.</text>
</comment>
<keyword evidence="3" id="KW-1185">Reference proteome</keyword>
<sequence>MEPKTCTSSSDKPGTGTSPFKYCTTCLMLGRDVATGASRAGRASAPAPPPPPRIVPEPPVPRLHDLPPLRNSSTHSTRSISSPDGLISYGLLPHATSSTNAPNPYTSEFTVAFPLLDSSGRCSPVPTTWVACTLLPCRRASRGRSPRGGR</sequence>
<keyword evidence="2" id="KW-0418">Kinase</keyword>
<dbReference type="Proteomes" id="UP001140949">
    <property type="component" value="Unassembled WGS sequence"/>
</dbReference>
<evidence type="ECO:0000256" key="1">
    <source>
        <dbReference type="SAM" id="MobiDB-lite"/>
    </source>
</evidence>
<feature type="compositionally biased region" description="Low complexity" evidence="1">
    <location>
        <begin position="36"/>
        <end position="45"/>
    </location>
</feature>
<feature type="region of interest" description="Disordered" evidence="1">
    <location>
        <begin position="36"/>
        <end position="83"/>
    </location>
</feature>
<reference evidence="2" key="1">
    <citation type="journal article" date="2023" name="GigaByte">
        <title>Genome assembly of the bearded iris, Iris pallida Lam.</title>
        <authorList>
            <person name="Bruccoleri R.E."/>
            <person name="Oakeley E.J."/>
            <person name="Faust A.M.E."/>
            <person name="Altorfer M."/>
            <person name="Dessus-Babus S."/>
            <person name="Burckhardt D."/>
            <person name="Oertli M."/>
            <person name="Naumann U."/>
            <person name="Petersen F."/>
            <person name="Wong J."/>
        </authorList>
    </citation>
    <scope>NUCLEOTIDE SEQUENCE</scope>
    <source>
        <strain evidence="2">GSM-AAB239-AS_SAM_17_03QT</strain>
    </source>
</reference>
<gene>
    <name evidence="2" type="ORF">M6B38_209415</name>
</gene>
<name>A0AAX6E518_IRIPA</name>
<evidence type="ECO:0000313" key="2">
    <source>
        <dbReference type="EMBL" id="KAJ6799128.1"/>
    </source>
</evidence>
<feature type="compositionally biased region" description="Pro residues" evidence="1">
    <location>
        <begin position="46"/>
        <end position="61"/>
    </location>
</feature>
<accession>A0AAX6E518</accession>
<dbReference type="AlphaFoldDB" id="A0AAX6E518"/>
<dbReference type="GO" id="GO:0016301">
    <property type="term" value="F:kinase activity"/>
    <property type="evidence" value="ECO:0007669"/>
    <property type="project" value="UniProtKB-KW"/>
</dbReference>
<reference evidence="2" key="2">
    <citation type="submission" date="2023-04" db="EMBL/GenBank/DDBJ databases">
        <authorList>
            <person name="Bruccoleri R.E."/>
            <person name="Oakeley E.J."/>
            <person name="Faust A.-M."/>
            <person name="Dessus-Babus S."/>
            <person name="Altorfer M."/>
            <person name="Burckhardt D."/>
            <person name="Oertli M."/>
            <person name="Naumann U."/>
            <person name="Petersen F."/>
            <person name="Wong J."/>
        </authorList>
    </citation>
    <scope>NUCLEOTIDE SEQUENCE</scope>
    <source>
        <strain evidence="2">GSM-AAB239-AS_SAM_17_03QT</strain>
        <tissue evidence="2">Leaf</tissue>
    </source>
</reference>